<dbReference type="CDD" id="cd02674">
    <property type="entry name" value="Peptidase_C19R"/>
    <property type="match status" value="1"/>
</dbReference>
<keyword evidence="4" id="KW-0645">Protease</keyword>
<feature type="domain" description="USP" evidence="9">
    <location>
        <begin position="1"/>
        <end position="565"/>
    </location>
</feature>
<protein>
    <recommendedName>
        <fullName evidence="3">ubiquitinyl hydrolase 1</fullName>
        <ecNumber evidence="3">3.4.19.12</ecNumber>
    </recommendedName>
</protein>
<evidence type="ECO:0000259" key="9">
    <source>
        <dbReference type="PROSITE" id="PS50235"/>
    </source>
</evidence>
<evidence type="ECO:0000313" key="10">
    <source>
        <dbReference type="EMBL" id="NDV30215.1"/>
    </source>
</evidence>
<evidence type="ECO:0000256" key="6">
    <source>
        <dbReference type="ARBA" id="ARBA00022801"/>
    </source>
</evidence>
<dbReference type="InterPro" id="IPR038765">
    <property type="entry name" value="Papain-like_cys_pep_sf"/>
</dbReference>
<evidence type="ECO:0000256" key="3">
    <source>
        <dbReference type="ARBA" id="ARBA00012759"/>
    </source>
</evidence>
<reference evidence="10" key="1">
    <citation type="journal article" date="2020" name="J. Eukaryot. Microbiol.">
        <title>De novo Sequencing, Assembly and Annotation of the Transcriptome for the Free-Living Testate Amoeba Arcella intermedia.</title>
        <authorList>
            <person name="Ribeiro G.M."/>
            <person name="Porfirio-Sousa A.L."/>
            <person name="Maurer-Alcala X.X."/>
            <person name="Katz L.A."/>
            <person name="Lahr D.J.G."/>
        </authorList>
    </citation>
    <scope>NUCLEOTIDE SEQUENCE</scope>
</reference>
<dbReference type="SUPFAM" id="SSF54001">
    <property type="entry name" value="Cysteine proteinases"/>
    <property type="match status" value="1"/>
</dbReference>
<dbReference type="InterPro" id="IPR001394">
    <property type="entry name" value="Peptidase_C19_UCH"/>
</dbReference>
<dbReference type="Gene3D" id="3.90.70.10">
    <property type="entry name" value="Cysteine proteinases"/>
    <property type="match status" value="2"/>
</dbReference>
<dbReference type="EC" id="3.4.19.12" evidence="3"/>
<sequence length="617" mass="71008">MNSGIQCLSATAPLIDYFLNGKFLTEINKDNPLGMKGEFAEAYADLLKELWSNRTSVATPREVKNVISKYAPQFTGYAQHDSHELLAFLLDGLHEDLNRIKKKPYVETKDSDGRPDEEVAMEAWETYKKRNDSIIVDFFQGQLKSRLKCPTNGRISNQFDPFMYLSVPIPVKNTRKIILTYYPIDTSLPPKKYGLSIEKTATVWNLKEKLSGIVGVPPQSLLTWDVFSNKFHAEFQNFDEVSRIRDSDDVAAYEIKSKYDDIPIHIRKNKKKPENETEEDYVRLSIFSRETDNSYSTRYGFSCIGVPFTITVTNPITYDQLYDTLLDYLVKRKYLQFPEEEVVNKKELFEIHTYQNYSSFPLDKDSQDPIKISDKDTIILAFSPDNKTNYYRGQKEKWAQADKSAESVVESGGKDVVTLEECLSSFTSEEQLGENDAWYCSECKEHKQAFKKFDIWTAPKLLVVQLKRFSQVNRVWRDRLDNLVQFPLDNWDLTSHVLGPKEAPPIYDLYAVSNHYGSMGGGHYTAYTRHRTNNKWYKCDDSSVSEASPGEVVSRAAYVLFYRRRDVEWAPFDDSLDKFQASAEEEEESSSEEEEMDTTEPPAGTPHSDPANANNMN</sequence>
<evidence type="ECO:0000256" key="5">
    <source>
        <dbReference type="ARBA" id="ARBA00022786"/>
    </source>
</evidence>
<feature type="compositionally biased region" description="Acidic residues" evidence="8">
    <location>
        <begin position="583"/>
        <end position="598"/>
    </location>
</feature>
<evidence type="ECO:0000256" key="7">
    <source>
        <dbReference type="ARBA" id="ARBA00022807"/>
    </source>
</evidence>
<dbReference type="InterPro" id="IPR050185">
    <property type="entry name" value="Ub_carboxyl-term_hydrolase"/>
</dbReference>
<dbReference type="AlphaFoldDB" id="A0A6B2L019"/>
<name>A0A6B2L019_9EUKA</name>
<keyword evidence="7" id="KW-0788">Thiol protease</keyword>
<comment type="catalytic activity">
    <reaction evidence="1">
        <text>Thiol-dependent hydrolysis of ester, thioester, amide, peptide and isopeptide bonds formed by the C-terminal Gly of ubiquitin (a 76-residue protein attached to proteins as an intracellular targeting signal).</text>
        <dbReference type="EC" id="3.4.19.12"/>
    </reaction>
</comment>
<dbReference type="PROSITE" id="PS50235">
    <property type="entry name" value="USP_3"/>
    <property type="match status" value="1"/>
</dbReference>
<proteinExistence type="inferred from homology"/>
<dbReference type="GO" id="GO:0016579">
    <property type="term" value="P:protein deubiquitination"/>
    <property type="evidence" value="ECO:0007669"/>
    <property type="project" value="InterPro"/>
</dbReference>
<dbReference type="Pfam" id="PF00443">
    <property type="entry name" value="UCH"/>
    <property type="match status" value="1"/>
</dbReference>
<dbReference type="GO" id="GO:0006508">
    <property type="term" value="P:proteolysis"/>
    <property type="evidence" value="ECO:0007669"/>
    <property type="project" value="UniProtKB-KW"/>
</dbReference>
<keyword evidence="6" id="KW-0378">Hydrolase</keyword>
<keyword evidence="5" id="KW-0833">Ubl conjugation pathway</keyword>
<dbReference type="InterPro" id="IPR018200">
    <property type="entry name" value="USP_CS"/>
</dbReference>
<dbReference type="PANTHER" id="PTHR21646">
    <property type="entry name" value="UBIQUITIN CARBOXYL-TERMINAL HYDROLASE"/>
    <property type="match status" value="1"/>
</dbReference>
<dbReference type="EMBL" id="GIBP01001246">
    <property type="protein sequence ID" value="NDV30215.1"/>
    <property type="molecule type" value="Transcribed_RNA"/>
</dbReference>
<feature type="region of interest" description="Disordered" evidence="8">
    <location>
        <begin position="578"/>
        <end position="617"/>
    </location>
</feature>
<dbReference type="PROSITE" id="PS00973">
    <property type="entry name" value="USP_2"/>
    <property type="match status" value="1"/>
</dbReference>
<dbReference type="InterPro" id="IPR028889">
    <property type="entry name" value="USP"/>
</dbReference>
<evidence type="ECO:0000256" key="8">
    <source>
        <dbReference type="SAM" id="MobiDB-lite"/>
    </source>
</evidence>
<dbReference type="GO" id="GO:0004843">
    <property type="term" value="F:cysteine-type deubiquitinase activity"/>
    <property type="evidence" value="ECO:0007669"/>
    <property type="project" value="UniProtKB-EC"/>
</dbReference>
<evidence type="ECO:0000256" key="2">
    <source>
        <dbReference type="ARBA" id="ARBA00009085"/>
    </source>
</evidence>
<evidence type="ECO:0000256" key="4">
    <source>
        <dbReference type="ARBA" id="ARBA00022670"/>
    </source>
</evidence>
<organism evidence="10">
    <name type="scientific">Arcella intermedia</name>
    <dbReference type="NCBI Taxonomy" id="1963864"/>
    <lineage>
        <taxon>Eukaryota</taxon>
        <taxon>Amoebozoa</taxon>
        <taxon>Tubulinea</taxon>
        <taxon>Elardia</taxon>
        <taxon>Arcellinida</taxon>
        <taxon>Sphaerothecina</taxon>
        <taxon>Arcellidae</taxon>
        <taxon>Arcella</taxon>
    </lineage>
</organism>
<evidence type="ECO:0000256" key="1">
    <source>
        <dbReference type="ARBA" id="ARBA00000707"/>
    </source>
</evidence>
<comment type="similarity">
    <text evidence="2">Belongs to the peptidase C19 family.</text>
</comment>
<accession>A0A6B2L019</accession>
<dbReference type="PANTHER" id="PTHR21646:SF24">
    <property type="entry name" value="UBIQUITIN CARBOXYL-TERMINAL HYDROLASE"/>
    <property type="match status" value="1"/>
</dbReference>